<accession>A0A9D4CRW8</accession>
<feature type="compositionally biased region" description="Basic and acidic residues" evidence="2">
    <location>
        <begin position="1045"/>
        <end position="1055"/>
    </location>
</feature>
<dbReference type="Gene3D" id="1.10.287.1490">
    <property type="match status" value="2"/>
</dbReference>
<name>A0A9D4CRW8_DREPO</name>
<sequence>MHVTLLQTTLDENKSCFTLFFYSNLCSWSKNVLNRLLNDHQSQEKTRQSKNVSLRQTEDLAVNSERLTSLHAKLHQEADRIRQWKYQTENDLKQKDRKIQETSQTIDTLRKSLLELQLQNESLSMTLQEETSNREDIVQRVTATRQMCAVLKDHLTRAENRIVSCESEKKEIQKMEADHKSICEGLTEKFQQLKFTSREECNKLNKQLHLARQESTDLKEELKRQSVEAEEQLKHLQEKLDEKNIEIRDIRTQIHKNNEKIHSQEKTIDSLKNSLQQLEKDLQASKEKNEMLFGEISDLKSNQTEVAEKLTCREGEITELTSRNSSLQAELETKTKQHADELQALHRELEQNKAQLNSKHNKVLFLEIDLEKARSVLEEVKSSKDMLIIEKAELENRLKELEMQNAQLLAQHQQNCEVIHQMSGSISELENQLTASQQEGASLMHQLSEIQRQLCSMQAEKCQLGERMRLYESDVLAKQTGILDLEKELAEKASHIVGLLEQIDMLQVQLASEQQNHQHSKSALNLTQTELGECKQDLNCKTKNISKLEQDVQKLTRDNMKRDEIEGLTSEMALLKENNQTLIEEKQATDEALQGRLVNKEKAMTDLESKNKSLKSDISTKNKQIKDLEKEIKSLKSKVASSSKLQESRDSEVERLRGELEQLETRRAELEQGLERLTHQSETANKQAEEMKSLAKQCAREKEEAVRSCEGQRAEMIYIMEGYKADNDKMLADKQKELDTVRAQVEALKKKKDNEADKKIAKLQAEIDQLRKTVSVSGHEMENMQRNVGEKENKLQELEKENMKKDEELKGLQQQLEKMFIKNTASTVVQTSPFKDSSSTSDQPVTPKHASKLPTYQDKENKKPGGDDEDHVFRSVPKTPIVPRTPLVPKSPYVPRSSFVPNTPSIAQTPQRSILKPLSANSAIKKRRVVFASKEEEEASNSEDSCHFEVMDIDIEKNKSVSSHVLVLQSPKPRTPECKSSAVLMPLHRTPRTPNEDSEKKRHKTSHTPDKTSVSEETVEDKSKTKTPSTRKAPVKSSGKFFKNSPKDRMASFREAQKDKDLSWFESNDVFGFGIED</sequence>
<dbReference type="PANTHER" id="PTHR46918">
    <property type="entry name" value="SYNAPTONEMAL COMPLEX PROTEIN 1"/>
    <property type="match status" value="1"/>
</dbReference>
<dbReference type="AlphaFoldDB" id="A0A9D4CRW8"/>
<gene>
    <name evidence="3" type="ORF">DPMN_055589</name>
</gene>
<evidence type="ECO:0008006" key="5">
    <source>
        <dbReference type="Google" id="ProtNLM"/>
    </source>
</evidence>
<feature type="compositionally biased region" description="Basic and acidic residues" evidence="2">
    <location>
        <begin position="857"/>
        <end position="866"/>
    </location>
</feature>
<reference evidence="3" key="2">
    <citation type="submission" date="2020-11" db="EMBL/GenBank/DDBJ databases">
        <authorList>
            <person name="McCartney M.A."/>
            <person name="Auch B."/>
            <person name="Kono T."/>
            <person name="Mallez S."/>
            <person name="Becker A."/>
            <person name="Gohl D.M."/>
            <person name="Silverstein K.A.T."/>
            <person name="Koren S."/>
            <person name="Bechman K.B."/>
            <person name="Herman A."/>
            <person name="Abrahante J.E."/>
            <person name="Garbe J."/>
        </authorList>
    </citation>
    <scope>NUCLEOTIDE SEQUENCE</scope>
    <source>
        <strain evidence="3">Duluth1</strain>
        <tissue evidence="3">Whole animal</tissue>
    </source>
</reference>
<comment type="caution">
    <text evidence="3">The sequence shown here is derived from an EMBL/GenBank/DDBJ whole genome shotgun (WGS) entry which is preliminary data.</text>
</comment>
<reference evidence="3" key="1">
    <citation type="journal article" date="2019" name="bioRxiv">
        <title>The Genome of the Zebra Mussel, Dreissena polymorpha: A Resource for Invasive Species Research.</title>
        <authorList>
            <person name="McCartney M.A."/>
            <person name="Auch B."/>
            <person name="Kono T."/>
            <person name="Mallez S."/>
            <person name="Zhang Y."/>
            <person name="Obille A."/>
            <person name="Becker A."/>
            <person name="Abrahante J.E."/>
            <person name="Garbe J."/>
            <person name="Badalamenti J.P."/>
            <person name="Herman A."/>
            <person name="Mangelson H."/>
            <person name="Liachko I."/>
            <person name="Sullivan S."/>
            <person name="Sone E.D."/>
            <person name="Koren S."/>
            <person name="Silverstein K.A.T."/>
            <person name="Beckman K.B."/>
            <person name="Gohl D.M."/>
        </authorList>
    </citation>
    <scope>NUCLEOTIDE SEQUENCE</scope>
    <source>
        <strain evidence="3">Duluth1</strain>
        <tissue evidence="3">Whole animal</tissue>
    </source>
</reference>
<dbReference type="EMBL" id="JAIWYP010000012">
    <property type="protein sequence ID" value="KAH3729614.1"/>
    <property type="molecule type" value="Genomic_DNA"/>
</dbReference>
<dbReference type="GO" id="GO:0000711">
    <property type="term" value="P:meiotic DNA repair synthesis"/>
    <property type="evidence" value="ECO:0007669"/>
    <property type="project" value="TreeGrafter"/>
</dbReference>
<dbReference type="Pfam" id="PF05483">
    <property type="entry name" value="SCP-1"/>
    <property type="match status" value="1"/>
</dbReference>
<dbReference type="GO" id="GO:0001673">
    <property type="term" value="C:male germ cell nucleus"/>
    <property type="evidence" value="ECO:0007669"/>
    <property type="project" value="TreeGrafter"/>
</dbReference>
<dbReference type="SUPFAM" id="SSF57997">
    <property type="entry name" value="Tropomyosin"/>
    <property type="match status" value="1"/>
</dbReference>
<protein>
    <recommendedName>
        <fullName evidence="5">Synaptonemal complex protein 1</fullName>
    </recommendedName>
</protein>
<dbReference type="GO" id="GO:0000802">
    <property type="term" value="C:transverse filament"/>
    <property type="evidence" value="ECO:0007669"/>
    <property type="project" value="TreeGrafter"/>
</dbReference>
<dbReference type="GO" id="GO:0003690">
    <property type="term" value="F:double-stranded DNA binding"/>
    <property type="evidence" value="ECO:0007669"/>
    <property type="project" value="TreeGrafter"/>
</dbReference>
<feature type="region of interest" description="Disordered" evidence="2">
    <location>
        <begin position="970"/>
        <end position="1055"/>
    </location>
</feature>
<dbReference type="Proteomes" id="UP000828390">
    <property type="component" value="Unassembled WGS sequence"/>
</dbReference>
<dbReference type="InterPro" id="IPR008827">
    <property type="entry name" value="SYCP1"/>
</dbReference>
<dbReference type="PANTHER" id="PTHR46918:SF1">
    <property type="entry name" value="SYNAPTONEMAL COMPLEX PROTEIN 1"/>
    <property type="match status" value="1"/>
</dbReference>
<feature type="compositionally biased region" description="Polar residues" evidence="2">
    <location>
        <begin position="828"/>
        <end position="844"/>
    </location>
</feature>
<feature type="coiled-coil region" evidence="1">
    <location>
        <begin position="92"/>
        <end position="175"/>
    </location>
</feature>
<evidence type="ECO:0000313" key="4">
    <source>
        <dbReference type="Proteomes" id="UP000828390"/>
    </source>
</evidence>
<dbReference type="GO" id="GO:0051878">
    <property type="term" value="P:lateral element assembly"/>
    <property type="evidence" value="ECO:0007669"/>
    <property type="project" value="TreeGrafter"/>
</dbReference>
<feature type="compositionally biased region" description="Polar residues" evidence="2">
    <location>
        <begin position="899"/>
        <end position="912"/>
    </location>
</feature>
<keyword evidence="1" id="KW-0175">Coiled coil</keyword>
<feature type="coiled-coil region" evidence="1">
    <location>
        <begin position="496"/>
        <end position="704"/>
    </location>
</feature>
<evidence type="ECO:0000256" key="2">
    <source>
        <dbReference type="SAM" id="MobiDB-lite"/>
    </source>
</evidence>
<feature type="region of interest" description="Disordered" evidence="2">
    <location>
        <begin position="779"/>
        <end position="811"/>
    </location>
</feature>
<feature type="region of interest" description="Disordered" evidence="2">
    <location>
        <begin position="828"/>
        <end position="912"/>
    </location>
</feature>
<feature type="compositionally biased region" description="Basic and acidic residues" evidence="2">
    <location>
        <begin position="1007"/>
        <end position="1024"/>
    </location>
</feature>
<organism evidence="3 4">
    <name type="scientific">Dreissena polymorpha</name>
    <name type="common">Zebra mussel</name>
    <name type="synonym">Mytilus polymorpha</name>
    <dbReference type="NCBI Taxonomy" id="45954"/>
    <lineage>
        <taxon>Eukaryota</taxon>
        <taxon>Metazoa</taxon>
        <taxon>Spiralia</taxon>
        <taxon>Lophotrochozoa</taxon>
        <taxon>Mollusca</taxon>
        <taxon>Bivalvia</taxon>
        <taxon>Autobranchia</taxon>
        <taxon>Heteroconchia</taxon>
        <taxon>Euheterodonta</taxon>
        <taxon>Imparidentia</taxon>
        <taxon>Neoheterodontei</taxon>
        <taxon>Myida</taxon>
        <taxon>Dreissenoidea</taxon>
        <taxon>Dreissenidae</taxon>
        <taxon>Dreissena</taxon>
    </lineage>
</organism>
<evidence type="ECO:0000256" key="1">
    <source>
        <dbReference type="SAM" id="Coils"/>
    </source>
</evidence>
<feature type="coiled-coil region" evidence="1">
    <location>
        <begin position="201"/>
        <end position="446"/>
    </location>
</feature>
<feature type="compositionally biased region" description="Basic and acidic residues" evidence="2">
    <location>
        <begin position="779"/>
        <end position="810"/>
    </location>
</feature>
<dbReference type="GO" id="GO:0000801">
    <property type="term" value="C:central element"/>
    <property type="evidence" value="ECO:0007669"/>
    <property type="project" value="TreeGrafter"/>
</dbReference>
<keyword evidence="4" id="KW-1185">Reference proteome</keyword>
<proteinExistence type="predicted"/>
<evidence type="ECO:0000313" key="3">
    <source>
        <dbReference type="EMBL" id="KAH3729614.1"/>
    </source>
</evidence>
<dbReference type="GO" id="GO:0051026">
    <property type="term" value="P:chiasma assembly"/>
    <property type="evidence" value="ECO:0007669"/>
    <property type="project" value="TreeGrafter"/>
</dbReference>